<dbReference type="CDD" id="cd06530">
    <property type="entry name" value="S26_SPase_I"/>
    <property type="match status" value="1"/>
</dbReference>
<evidence type="ECO:0000256" key="3">
    <source>
        <dbReference type="ARBA" id="ARBA00022989"/>
    </source>
</evidence>
<dbReference type="InterPro" id="IPR001733">
    <property type="entry name" value="Peptidase_S26B"/>
</dbReference>
<evidence type="ECO:0000313" key="8">
    <source>
        <dbReference type="EMBL" id="MCU4718194.1"/>
    </source>
</evidence>
<evidence type="ECO:0000256" key="2">
    <source>
        <dbReference type="ARBA" id="ARBA00022692"/>
    </source>
</evidence>
<feature type="transmembrane region" description="Helical" evidence="6">
    <location>
        <begin position="276"/>
        <end position="297"/>
    </location>
</feature>
<dbReference type="Gene3D" id="2.10.109.10">
    <property type="entry name" value="Umud Fragment, subunit A"/>
    <property type="match status" value="1"/>
</dbReference>
<dbReference type="Pfam" id="PF10502">
    <property type="entry name" value="Peptidase_S26"/>
    <property type="match status" value="1"/>
</dbReference>
<reference evidence="9" key="1">
    <citation type="submission" date="2023-02" db="EMBL/GenBank/DDBJ databases">
        <title>Enrichment on poylsaccharides allowed isolation of novel metabolic and taxonomic groups of Haloarchaea.</title>
        <authorList>
            <person name="Sorokin D.Y."/>
            <person name="Elcheninov A.G."/>
            <person name="Khizhniak T.V."/>
            <person name="Kolganova T.V."/>
            <person name="Kublanov I.V."/>
        </authorList>
    </citation>
    <scope>NUCLEOTIDE SEQUENCE</scope>
    <source>
        <strain evidence="8 10">HArc-curdl5-1</strain>
        <strain evidence="9">HArc-curdl7</strain>
    </source>
</reference>
<evidence type="ECO:0000256" key="5">
    <source>
        <dbReference type="SAM" id="MobiDB-lite"/>
    </source>
</evidence>
<dbReference type="GO" id="GO:0009003">
    <property type="term" value="F:signal peptidase activity"/>
    <property type="evidence" value="ECO:0007669"/>
    <property type="project" value="UniProtKB-EC"/>
</dbReference>
<keyword evidence="3 6" id="KW-1133">Transmembrane helix</keyword>
<comment type="subcellular location">
    <subcellularLocation>
        <location evidence="1">Membrane</location>
    </subcellularLocation>
</comment>
<keyword evidence="2 6" id="KW-0812">Transmembrane</keyword>
<dbReference type="Proteomes" id="UP001208186">
    <property type="component" value="Unassembled WGS sequence"/>
</dbReference>
<feature type="transmembrane region" description="Helical" evidence="6">
    <location>
        <begin position="152"/>
        <end position="176"/>
    </location>
</feature>
<dbReference type="PANTHER" id="PTHR10806:SF6">
    <property type="entry name" value="SIGNAL PEPTIDASE COMPLEX CATALYTIC SUBUNIT SEC11"/>
    <property type="match status" value="1"/>
</dbReference>
<sequence>MTENDESTAAESERKRRLFRRLGKIVGVVLLLAIVLPFVIYAVPQVVGADSSYVVLSGSMQPTMNPGDVVVVKDVPADEIERGDIITFQRGEQTSPTTHRVIEVIQDGDGVAFRTAGDNSQSADRQSVTPAQVEGRVPVVAGIPFVIPLIGYVIRFASTQTGFVLLVAAPIGLLFLSEAWSLSKRLRVGNEHVDDSATGQTSESSEGPATEADRSDRAAGPQRTGEEGGSRQLDGDTDDRESAVSFTAPELQLGLLVLAAFVAYSVWVAIQTMEIWAFTVAGGVGTAFLLLSILYLAGRSGGSSEREVTAPEPTGQDPSSVREQFVVASARADALAVAVADTERDDRATRAVPSRAARVDGGEPTSQAKEETSDD</sequence>
<feature type="transmembrane region" description="Helical" evidence="6">
    <location>
        <begin position="253"/>
        <end position="270"/>
    </location>
</feature>
<dbReference type="Proteomes" id="UP001209746">
    <property type="component" value="Unassembled WGS sequence"/>
</dbReference>
<dbReference type="EMBL" id="JAOPKD010000003">
    <property type="protein sequence ID" value="MCU4726365.1"/>
    <property type="molecule type" value="Genomic_DNA"/>
</dbReference>
<dbReference type="PRINTS" id="PR00728">
    <property type="entry name" value="SIGNALPTASE"/>
</dbReference>
<dbReference type="GO" id="GO:0016020">
    <property type="term" value="C:membrane"/>
    <property type="evidence" value="ECO:0007669"/>
    <property type="project" value="UniProtKB-SubCell"/>
</dbReference>
<feature type="region of interest" description="Disordered" evidence="5">
    <location>
        <begin position="342"/>
        <end position="375"/>
    </location>
</feature>
<organism evidence="9 11">
    <name type="scientific">Halapricum hydrolyticum</name>
    <dbReference type="NCBI Taxonomy" id="2979991"/>
    <lineage>
        <taxon>Archaea</taxon>
        <taxon>Methanobacteriati</taxon>
        <taxon>Methanobacteriota</taxon>
        <taxon>Stenosarchaea group</taxon>
        <taxon>Halobacteria</taxon>
        <taxon>Halobacteriales</taxon>
        <taxon>Haloarculaceae</taxon>
        <taxon>Halapricum</taxon>
    </lineage>
</organism>
<proteinExistence type="predicted"/>
<dbReference type="AlphaFoldDB" id="A0AAE3IDC4"/>
<accession>A0AAE3IDC4</accession>
<dbReference type="EC" id="3.4.21.89" evidence="9"/>
<keyword evidence="4 6" id="KW-0472">Membrane</keyword>
<dbReference type="SUPFAM" id="SSF51306">
    <property type="entry name" value="LexA/Signal peptidase"/>
    <property type="match status" value="1"/>
</dbReference>
<dbReference type="EMBL" id="JAOPKC010000008">
    <property type="protein sequence ID" value="MCU4718194.1"/>
    <property type="molecule type" value="Genomic_DNA"/>
</dbReference>
<name>A0AAE3IDC4_9EURY</name>
<dbReference type="GO" id="GO:0006465">
    <property type="term" value="P:signal peptide processing"/>
    <property type="evidence" value="ECO:0007669"/>
    <property type="project" value="InterPro"/>
</dbReference>
<dbReference type="GO" id="GO:0004252">
    <property type="term" value="F:serine-type endopeptidase activity"/>
    <property type="evidence" value="ECO:0007669"/>
    <property type="project" value="InterPro"/>
</dbReference>
<evidence type="ECO:0000313" key="11">
    <source>
        <dbReference type="Proteomes" id="UP001209746"/>
    </source>
</evidence>
<comment type="caution">
    <text evidence="9">The sequence shown here is derived from an EMBL/GenBank/DDBJ whole genome shotgun (WGS) entry which is preliminary data.</text>
</comment>
<evidence type="ECO:0000259" key="7">
    <source>
        <dbReference type="Pfam" id="PF10502"/>
    </source>
</evidence>
<protein>
    <submittedName>
        <fullName evidence="9">Signal peptidase I</fullName>
        <ecNumber evidence="9">3.4.21.89</ecNumber>
    </submittedName>
</protein>
<gene>
    <name evidence="9" type="ORF">OB914_05200</name>
    <name evidence="8" type="ORF">OB916_08975</name>
</gene>
<evidence type="ECO:0000256" key="6">
    <source>
        <dbReference type="SAM" id="Phobius"/>
    </source>
</evidence>
<dbReference type="NCBIfam" id="TIGR02228">
    <property type="entry name" value="sigpep_I_arch"/>
    <property type="match status" value="1"/>
</dbReference>
<keyword evidence="9" id="KW-0378">Hydrolase</keyword>
<feature type="region of interest" description="Disordered" evidence="5">
    <location>
        <begin position="302"/>
        <end position="321"/>
    </location>
</feature>
<dbReference type="InterPro" id="IPR036286">
    <property type="entry name" value="LexA/Signal_pep-like_sf"/>
</dbReference>
<keyword evidence="10" id="KW-1185">Reference proteome</keyword>
<feature type="compositionally biased region" description="Polar residues" evidence="5">
    <location>
        <begin position="197"/>
        <end position="207"/>
    </location>
</feature>
<evidence type="ECO:0000256" key="1">
    <source>
        <dbReference type="ARBA" id="ARBA00004370"/>
    </source>
</evidence>
<dbReference type="PANTHER" id="PTHR10806">
    <property type="entry name" value="SIGNAL PEPTIDASE COMPLEX CATALYTIC SUBUNIT SEC11"/>
    <property type="match status" value="1"/>
</dbReference>
<feature type="region of interest" description="Disordered" evidence="5">
    <location>
        <begin position="192"/>
        <end position="241"/>
    </location>
</feature>
<feature type="domain" description="Peptidase S26" evidence="7">
    <location>
        <begin position="33"/>
        <end position="103"/>
    </location>
</feature>
<dbReference type="InterPro" id="IPR019533">
    <property type="entry name" value="Peptidase_S26"/>
</dbReference>
<evidence type="ECO:0000313" key="10">
    <source>
        <dbReference type="Proteomes" id="UP001208186"/>
    </source>
</evidence>
<evidence type="ECO:0000256" key="4">
    <source>
        <dbReference type="ARBA" id="ARBA00023136"/>
    </source>
</evidence>
<feature type="transmembrane region" description="Helical" evidence="6">
    <location>
        <begin position="22"/>
        <end position="43"/>
    </location>
</feature>
<dbReference type="RefSeq" id="WP_315908954.1">
    <property type="nucleotide sequence ID" value="NZ_JAOPKC010000008.1"/>
</dbReference>
<evidence type="ECO:0000313" key="9">
    <source>
        <dbReference type="EMBL" id="MCU4726365.1"/>
    </source>
</evidence>